<dbReference type="OrthoDB" id="6628886at2"/>
<dbReference type="AlphaFoldDB" id="A0A3N2SDC5"/>
<reference evidence="1 2" key="1">
    <citation type="submission" date="2018-10" db="EMBL/GenBank/DDBJ databases">
        <title>Horizontal transference of carbapenem resistance between Klebsiella pneumoniae and Kluyvera ascorbata during abdominal infection: a case report.</title>
        <authorList>
            <person name="Raro O.H.F."/>
            <person name="Lima-Morales D."/>
            <person name="Barth A.L."/>
            <person name="Paim T.G.S."/>
            <person name="Mott M.P."/>
            <person name="Riche C.V.W."/>
            <person name="Teixeira U.F."/>
            <person name="Waechter F."/>
            <person name="Dias C.A.G."/>
        </authorList>
    </citation>
    <scope>NUCLEOTIDE SEQUENCE [LARGE SCALE GENOMIC DNA]</scope>
    <source>
        <strain evidence="1 2">OT2</strain>
    </source>
</reference>
<dbReference type="EMBL" id="RHFN01000002">
    <property type="protein sequence ID" value="ROU17675.1"/>
    <property type="molecule type" value="Genomic_DNA"/>
</dbReference>
<dbReference type="Proteomes" id="UP000268051">
    <property type="component" value="Unassembled WGS sequence"/>
</dbReference>
<name>A0A3N2SDC5_9ENTR</name>
<dbReference type="RefSeq" id="WP_123650200.1">
    <property type="nucleotide sequence ID" value="NZ_RHFN01000002.1"/>
</dbReference>
<accession>A0A3N2SDC5</accession>
<proteinExistence type="predicted"/>
<protein>
    <submittedName>
        <fullName evidence="1">Uncharacterized protein</fullName>
    </submittedName>
</protein>
<evidence type="ECO:0000313" key="2">
    <source>
        <dbReference type="Proteomes" id="UP000268051"/>
    </source>
</evidence>
<evidence type="ECO:0000313" key="1">
    <source>
        <dbReference type="EMBL" id="ROU17675.1"/>
    </source>
</evidence>
<comment type="caution">
    <text evidence="1">The sequence shown here is derived from an EMBL/GenBank/DDBJ whole genome shotgun (WGS) entry which is preliminary data.</text>
</comment>
<organism evidence="1 2">
    <name type="scientific">Kluyvera ascorbata</name>
    <dbReference type="NCBI Taxonomy" id="51288"/>
    <lineage>
        <taxon>Bacteria</taxon>
        <taxon>Pseudomonadati</taxon>
        <taxon>Pseudomonadota</taxon>
        <taxon>Gammaproteobacteria</taxon>
        <taxon>Enterobacterales</taxon>
        <taxon>Enterobacteriaceae</taxon>
        <taxon>Kluyvera</taxon>
    </lineage>
</organism>
<gene>
    <name evidence="1" type="ORF">EB837_02280</name>
</gene>
<sequence>MIISAQNVHGINLSDYPDFIIHIIGTSHRTGTNNGTNCSGYNINQEIYDGMTVQAYQNMIRRRFDPADPQFSLTKHLRYDIRKGYLELHEVG</sequence>